<dbReference type="Proteomes" id="UP000008311">
    <property type="component" value="Unassembled WGS sequence"/>
</dbReference>
<reference evidence="2" key="1">
    <citation type="journal article" date="2010" name="Nat. Biotechnol.">
        <title>Draft genome sequence of the oilseed species Ricinus communis.</title>
        <authorList>
            <person name="Chan A.P."/>
            <person name="Crabtree J."/>
            <person name="Zhao Q."/>
            <person name="Lorenzi H."/>
            <person name="Orvis J."/>
            <person name="Puiu D."/>
            <person name="Melake-Berhan A."/>
            <person name="Jones K.M."/>
            <person name="Redman J."/>
            <person name="Chen G."/>
            <person name="Cahoon E.B."/>
            <person name="Gedil M."/>
            <person name="Stanke M."/>
            <person name="Haas B.J."/>
            <person name="Wortman J.R."/>
            <person name="Fraser-Liggett C.M."/>
            <person name="Ravel J."/>
            <person name="Rabinowicz P.D."/>
        </authorList>
    </citation>
    <scope>NUCLEOTIDE SEQUENCE [LARGE SCALE GENOMIC DNA]</scope>
    <source>
        <strain evidence="2">cv. Hale</strain>
    </source>
</reference>
<proteinExistence type="predicted"/>
<name>B9RYE2_RICCO</name>
<sequence>MMGEEAEEIRSIIKFIGDMARRAVEEGFALIRVDNVGLTYRAVPQSDWRIGAVHRSNRRTEKKETRTFHQFK</sequence>
<protein>
    <submittedName>
        <fullName evidence="1">Uncharacterized protein</fullName>
    </submittedName>
</protein>
<keyword evidence="2" id="KW-1185">Reference proteome</keyword>
<dbReference type="EMBL" id="EQ973830">
    <property type="protein sequence ID" value="EEF43651.1"/>
    <property type="molecule type" value="Genomic_DNA"/>
</dbReference>
<dbReference type="AlphaFoldDB" id="B9RYE2"/>
<evidence type="ECO:0000313" key="2">
    <source>
        <dbReference type="Proteomes" id="UP000008311"/>
    </source>
</evidence>
<evidence type="ECO:0000313" key="1">
    <source>
        <dbReference type="EMBL" id="EEF43651.1"/>
    </source>
</evidence>
<organism evidence="1 2">
    <name type="scientific">Ricinus communis</name>
    <name type="common">Castor bean</name>
    <dbReference type="NCBI Taxonomy" id="3988"/>
    <lineage>
        <taxon>Eukaryota</taxon>
        <taxon>Viridiplantae</taxon>
        <taxon>Streptophyta</taxon>
        <taxon>Embryophyta</taxon>
        <taxon>Tracheophyta</taxon>
        <taxon>Spermatophyta</taxon>
        <taxon>Magnoliopsida</taxon>
        <taxon>eudicotyledons</taxon>
        <taxon>Gunneridae</taxon>
        <taxon>Pentapetalae</taxon>
        <taxon>rosids</taxon>
        <taxon>fabids</taxon>
        <taxon>Malpighiales</taxon>
        <taxon>Euphorbiaceae</taxon>
        <taxon>Acalyphoideae</taxon>
        <taxon>Acalypheae</taxon>
        <taxon>Ricinus</taxon>
    </lineage>
</organism>
<dbReference type="InParanoid" id="B9RYE2"/>
<gene>
    <name evidence="1" type="ORF">RCOM_0812360</name>
</gene>
<accession>B9RYE2</accession>